<dbReference type="Proteomes" id="UP000050465">
    <property type="component" value="Unassembled WGS sequence"/>
</dbReference>
<dbReference type="PANTHER" id="PTHR19136">
    <property type="entry name" value="MOLYBDENUM COFACTOR GUANYLYLTRANSFERASE"/>
    <property type="match status" value="1"/>
</dbReference>
<evidence type="ECO:0000313" key="9">
    <source>
        <dbReference type="EMBL" id="KPQ35289.1"/>
    </source>
</evidence>
<evidence type="ECO:0000259" key="8">
    <source>
        <dbReference type="Pfam" id="PF12804"/>
    </source>
</evidence>
<dbReference type="InterPro" id="IPR025877">
    <property type="entry name" value="MobA-like_NTP_Trfase"/>
</dbReference>
<evidence type="ECO:0000313" key="10">
    <source>
        <dbReference type="Proteomes" id="UP000050465"/>
    </source>
</evidence>
<keyword evidence="7" id="KW-0501">Molybdenum cofactor biosynthesis</keyword>
<keyword evidence="1" id="KW-0963">Cytoplasm</keyword>
<dbReference type="PATRIC" id="fig|1666911.3.peg.506"/>
<keyword evidence="6" id="KW-0342">GTP-binding</keyword>
<feature type="domain" description="MobA-like NTP transferase" evidence="8">
    <location>
        <begin position="2"/>
        <end position="182"/>
    </location>
</feature>
<protein>
    <submittedName>
        <fullName evidence="9">Molybdopterin-guanine dinucleotide biosynthesis protein MobA</fullName>
    </submittedName>
</protein>
<evidence type="ECO:0000256" key="5">
    <source>
        <dbReference type="ARBA" id="ARBA00022842"/>
    </source>
</evidence>
<dbReference type="GO" id="GO:0006777">
    <property type="term" value="P:Mo-molybdopterin cofactor biosynthetic process"/>
    <property type="evidence" value="ECO:0007669"/>
    <property type="project" value="UniProtKB-KW"/>
</dbReference>
<keyword evidence="3" id="KW-0479">Metal-binding</keyword>
<evidence type="ECO:0000256" key="4">
    <source>
        <dbReference type="ARBA" id="ARBA00022741"/>
    </source>
</evidence>
<dbReference type="EMBL" id="LJZR01000013">
    <property type="protein sequence ID" value="KPQ35289.1"/>
    <property type="molecule type" value="Genomic_DNA"/>
</dbReference>
<dbReference type="STRING" id="1666911.HLUCCA11_11410"/>
<evidence type="ECO:0000256" key="3">
    <source>
        <dbReference type="ARBA" id="ARBA00022723"/>
    </source>
</evidence>
<sequence length="248" mass="28217">MILAGGHSRRMGQDKALLKLPDGQQLLSRTAQIAQQLTADVVVVTPWPDRYRTMLPPSIRWVTESPMPPQSPSLQKPRYLGPVSGFAQGWAQIESEWCLLLACDLPYLQSEPLQQWWAWLEKREKNRCHEVAAVAKRYPMASLVAREETKETKEIRGTQETTWEPLCGFYHRSCLPALTRHIRAYQAATDGAIDARPQESARQPSTAKLSFQTWLKPLPVLAYTALPPQLLFNCNTPQDWASIKTHFE</sequence>
<dbReference type="CDD" id="cd02503">
    <property type="entry name" value="MobA"/>
    <property type="match status" value="1"/>
</dbReference>
<accession>A0A0P7ZXT0</accession>
<evidence type="ECO:0000256" key="6">
    <source>
        <dbReference type="ARBA" id="ARBA00023134"/>
    </source>
</evidence>
<gene>
    <name evidence="9" type="primary">mobA</name>
    <name evidence="9" type="ORF">HLUCCA11_11410</name>
</gene>
<dbReference type="InterPro" id="IPR013482">
    <property type="entry name" value="Molybde_CF_guanTrfase"/>
</dbReference>
<organism evidence="9 10">
    <name type="scientific">Phormidesmis priestleyi Ana</name>
    <dbReference type="NCBI Taxonomy" id="1666911"/>
    <lineage>
        <taxon>Bacteria</taxon>
        <taxon>Bacillati</taxon>
        <taxon>Cyanobacteriota</taxon>
        <taxon>Cyanophyceae</taxon>
        <taxon>Leptolyngbyales</taxon>
        <taxon>Leptolyngbyaceae</taxon>
        <taxon>Phormidesmis</taxon>
    </lineage>
</organism>
<keyword evidence="4" id="KW-0547">Nucleotide-binding</keyword>
<dbReference type="GO" id="GO:0046872">
    <property type="term" value="F:metal ion binding"/>
    <property type="evidence" value="ECO:0007669"/>
    <property type="project" value="UniProtKB-KW"/>
</dbReference>
<dbReference type="AlphaFoldDB" id="A0A0P7ZXT0"/>
<dbReference type="InterPro" id="IPR029044">
    <property type="entry name" value="Nucleotide-diphossugar_trans"/>
</dbReference>
<dbReference type="Gene3D" id="3.90.550.10">
    <property type="entry name" value="Spore Coat Polysaccharide Biosynthesis Protein SpsA, Chain A"/>
    <property type="match status" value="1"/>
</dbReference>
<name>A0A0P7ZXT0_9CYAN</name>
<dbReference type="Pfam" id="PF12804">
    <property type="entry name" value="NTP_transf_3"/>
    <property type="match status" value="1"/>
</dbReference>
<dbReference type="GO" id="GO:0016779">
    <property type="term" value="F:nucleotidyltransferase activity"/>
    <property type="evidence" value="ECO:0007669"/>
    <property type="project" value="UniProtKB-ARBA"/>
</dbReference>
<proteinExistence type="predicted"/>
<dbReference type="SUPFAM" id="SSF53448">
    <property type="entry name" value="Nucleotide-diphospho-sugar transferases"/>
    <property type="match status" value="1"/>
</dbReference>
<dbReference type="GO" id="GO:0005525">
    <property type="term" value="F:GTP binding"/>
    <property type="evidence" value="ECO:0007669"/>
    <property type="project" value="UniProtKB-KW"/>
</dbReference>
<dbReference type="PANTHER" id="PTHR19136:SF81">
    <property type="entry name" value="MOLYBDENUM COFACTOR GUANYLYLTRANSFERASE"/>
    <property type="match status" value="1"/>
</dbReference>
<evidence type="ECO:0000256" key="7">
    <source>
        <dbReference type="ARBA" id="ARBA00023150"/>
    </source>
</evidence>
<reference evidence="9 10" key="1">
    <citation type="submission" date="2015-09" db="EMBL/GenBank/DDBJ databases">
        <title>Identification and resolution of microdiversity through metagenomic sequencing of parallel consortia.</title>
        <authorList>
            <person name="Nelson W.C."/>
            <person name="Romine M.F."/>
            <person name="Lindemann S.R."/>
        </authorList>
    </citation>
    <scope>NUCLEOTIDE SEQUENCE [LARGE SCALE GENOMIC DNA]</scope>
    <source>
        <strain evidence="9">Ana</strain>
    </source>
</reference>
<evidence type="ECO:0000256" key="2">
    <source>
        <dbReference type="ARBA" id="ARBA00022679"/>
    </source>
</evidence>
<keyword evidence="5" id="KW-0460">Magnesium</keyword>
<comment type="caution">
    <text evidence="9">The sequence shown here is derived from an EMBL/GenBank/DDBJ whole genome shotgun (WGS) entry which is preliminary data.</text>
</comment>
<evidence type="ECO:0000256" key="1">
    <source>
        <dbReference type="ARBA" id="ARBA00022490"/>
    </source>
</evidence>
<keyword evidence="2" id="KW-0808">Transferase</keyword>